<dbReference type="InterPro" id="IPR031137">
    <property type="entry name" value="GRF"/>
</dbReference>
<comment type="function">
    <text evidence="5">Transcription activator.</text>
</comment>
<comment type="subcellular location">
    <subcellularLocation>
        <location evidence="1 4 5">Nucleus</location>
    </subcellularLocation>
</comment>
<dbReference type="GO" id="GO:0005524">
    <property type="term" value="F:ATP binding"/>
    <property type="evidence" value="ECO:0007669"/>
    <property type="project" value="UniProtKB-UniRule"/>
</dbReference>
<evidence type="ECO:0000313" key="7">
    <source>
        <dbReference type="RefSeq" id="XP_018819287.2"/>
    </source>
</evidence>
<dbReference type="GO" id="GO:0099402">
    <property type="term" value="P:plant organ development"/>
    <property type="evidence" value="ECO:0007669"/>
    <property type="project" value="UniProtKB-ARBA"/>
</dbReference>
<dbReference type="KEGG" id="jre:108989955"/>
<keyword evidence="5" id="KW-0010">Activator</keyword>
<organism evidence="6 7">
    <name type="scientific">Juglans regia</name>
    <name type="common">English walnut</name>
    <dbReference type="NCBI Taxonomy" id="51240"/>
    <lineage>
        <taxon>Eukaryota</taxon>
        <taxon>Viridiplantae</taxon>
        <taxon>Streptophyta</taxon>
        <taxon>Embryophyta</taxon>
        <taxon>Tracheophyta</taxon>
        <taxon>Spermatophyta</taxon>
        <taxon>Magnoliopsida</taxon>
        <taxon>eudicotyledons</taxon>
        <taxon>Gunneridae</taxon>
        <taxon>Pentapetalae</taxon>
        <taxon>rosids</taxon>
        <taxon>fabids</taxon>
        <taxon>Fagales</taxon>
        <taxon>Juglandaceae</taxon>
        <taxon>Juglans</taxon>
    </lineage>
</organism>
<comment type="domain">
    <text evidence="5">The QLQ domain and WRC domain may be involved in protein-protein interaction and DNA-binding, respectively.</text>
</comment>
<evidence type="ECO:0000256" key="2">
    <source>
        <dbReference type="ARBA" id="ARBA00008122"/>
    </source>
</evidence>
<dbReference type="Gramene" id="Jr02_15040_p1">
    <property type="protein sequence ID" value="cds.Jr02_15040_p1"/>
    <property type="gene ID" value="Jr02_15040"/>
</dbReference>
<evidence type="ECO:0000256" key="5">
    <source>
        <dbReference type="RuleBase" id="RU367127"/>
    </source>
</evidence>
<evidence type="ECO:0000256" key="1">
    <source>
        <dbReference type="ARBA" id="ARBA00004123"/>
    </source>
</evidence>
<protein>
    <recommendedName>
        <fullName evidence="5">Growth-regulating factor</fullName>
    </recommendedName>
</protein>
<reference evidence="7" key="1">
    <citation type="submission" date="2025-08" db="UniProtKB">
        <authorList>
            <consortium name="RefSeq"/>
        </authorList>
    </citation>
    <scope>IDENTIFICATION</scope>
    <source>
        <tissue evidence="7">Leaves</tissue>
    </source>
</reference>
<dbReference type="GO" id="GO:0006351">
    <property type="term" value="P:DNA-templated transcription"/>
    <property type="evidence" value="ECO:0007669"/>
    <property type="project" value="UniProtKB-UniRule"/>
</dbReference>
<dbReference type="PANTHER" id="PTHR31602">
    <property type="entry name" value="GROWTH-REGULATING FACTOR 5"/>
    <property type="match status" value="1"/>
</dbReference>
<feature type="short sequence motif" description="Bipartite nuclear localization signal" evidence="4">
    <location>
        <begin position="203"/>
        <end position="213"/>
    </location>
</feature>
<keyword evidence="5" id="KW-0805">Transcription regulation</keyword>
<sequence length="496" mass="54049">MAGTRNGLEGSLEEATATGYDVGLGWSGTQTAHTFPGKKKMVMGTHHDHEPCHDALLSNIAGFSGEGGGGPMFCNTSYNQAAFISDTYDAAVVADVGSGARGAVVPKSTNHSNNTFSFSSSGGGLMGAAENVRDPYTAAQWQDLERKTMPYKYMMMASVPVPPPLLVPIIRSPSNLAYSHSNIVNGGSLEMGCSNNLDPEPWRCRRTDGKKWRCSRDVTPDQKYCERHCHKSRPRSRKPVELQAQLNKDNDKNKDASKLYQKPHFLNRTDVHKYPSSPRTMVTATSCEQPWSLEGIMNGEMVSVAGSNKLYHWQQMMQTKVGLNKDDTTICDTSVAYSQGLQNQERLNDQYCSLSFSPKLASLEEALNLGHTQEKSHFNNAWCTTERDNIGHEINKCSSSNEKLQLSSHTLLPVYGGDETRNAIKNAHMAFGTLGSEREKEGDLKSQWMNSFSWMSTSTPGGPLAEALCLGNSTSAKAASSSHGCSSGTTTSSSRS</sequence>
<dbReference type="InterPro" id="IPR014978">
    <property type="entry name" value="Gln-Leu-Gln_QLQ"/>
</dbReference>
<dbReference type="PROSITE" id="PS51666">
    <property type="entry name" value="QLQ"/>
    <property type="match status" value="1"/>
</dbReference>
<proteinExistence type="inferred from homology"/>
<keyword evidence="3 4" id="KW-0539">Nucleus</keyword>
<dbReference type="InterPro" id="IPR014977">
    <property type="entry name" value="WRC_dom"/>
</dbReference>
<gene>
    <name evidence="7" type="primary">LOC108989955</name>
</gene>
<dbReference type="RefSeq" id="XP_018819287.2">
    <property type="nucleotide sequence ID" value="XM_018963742.2"/>
</dbReference>
<dbReference type="PROSITE" id="PS51667">
    <property type="entry name" value="WRC"/>
    <property type="match status" value="1"/>
</dbReference>
<name>A0A2I4EIR2_JUGRE</name>
<evidence type="ECO:0000256" key="4">
    <source>
        <dbReference type="PROSITE-ProRule" id="PRU01002"/>
    </source>
</evidence>
<dbReference type="AlphaFoldDB" id="A0A2I4EIR2"/>
<dbReference type="STRING" id="51240.A0A2I4EIR2"/>
<dbReference type="Proteomes" id="UP000235220">
    <property type="component" value="Chromosome 2"/>
</dbReference>
<dbReference type="GO" id="GO:0006355">
    <property type="term" value="P:regulation of DNA-templated transcription"/>
    <property type="evidence" value="ECO:0007669"/>
    <property type="project" value="InterPro"/>
</dbReference>
<dbReference type="GO" id="GO:0005634">
    <property type="term" value="C:nucleus"/>
    <property type="evidence" value="ECO:0007669"/>
    <property type="project" value="UniProtKB-SubCell"/>
</dbReference>
<keyword evidence="6" id="KW-1185">Reference proteome</keyword>
<dbReference type="PANTHER" id="PTHR31602:SF3">
    <property type="entry name" value="GROWTH-REGULATING FACTOR 8"/>
    <property type="match status" value="1"/>
</dbReference>
<accession>A0A2I4EIR2</accession>
<dbReference type="Pfam" id="PF08879">
    <property type="entry name" value="WRC"/>
    <property type="match status" value="1"/>
</dbReference>
<dbReference type="OrthoDB" id="841551at2759"/>
<evidence type="ECO:0000313" key="6">
    <source>
        <dbReference type="Proteomes" id="UP000235220"/>
    </source>
</evidence>
<keyword evidence="5" id="KW-0804">Transcription</keyword>
<evidence type="ECO:0000256" key="3">
    <source>
        <dbReference type="ARBA" id="ARBA00023242"/>
    </source>
</evidence>
<feature type="short sequence motif" description="Bipartite nuclear localization signal" evidence="4">
    <location>
        <begin position="231"/>
        <end position="238"/>
    </location>
</feature>
<comment type="similarity">
    <text evidence="2 5">Belongs to the GRF family.</text>
</comment>
<dbReference type="GeneID" id="108989955"/>